<accession>A0AA88UNV4</accession>
<proteinExistence type="inferred from homology"/>
<dbReference type="AlphaFoldDB" id="A0AA88UNV4"/>
<dbReference type="Pfam" id="PF02519">
    <property type="entry name" value="Auxin_inducible"/>
    <property type="match status" value="1"/>
</dbReference>
<evidence type="ECO:0000313" key="3">
    <source>
        <dbReference type="Proteomes" id="UP001187471"/>
    </source>
</evidence>
<comment type="caution">
    <text evidence="2">The sequence shown here is derived from an EMBL/GenBank/DDBJ whole genome shotgun (WGS) entry which is preliminary data.</text>
</comment>
<dbReference type="GO" id="GO:0009733">
    <property type="term" value="P:response to auxin"/>
    <property type="evidence" value="ECO:0007669"/>
    <property type="project" value="InterPro"/>
</dbReference>
<protein>
    <submittedName>
        <fullName evidence="2">Uncharacterized protein</fullName>
    </submittedName>
</protein>
<comment type="similarity">
    <text evidence="1">Belongs to the ARG7 family.</text>
</comment>
<dbReference type="Proteomes" id="UP001187471">
    <property type="component" value="Unassembled WGS sequence"/>
</dbReference>
<evidence type="ECO:0000313" key="2">
    <source>
        <dbReference type="EMBL" id="KAK2982202.1"/>
    </source>
</evidence>
<name>A0AA88UNV4_9ASTE</name>
<keyword evidence="3" id="KW-1185">Reference proteome</keyword>
<evidence type="ECO:0000256" key="1">
    <source>
        <dbReference type="ARBA" id="ARBA00006974"/>
    </source>
</evidence>
<dbReference type="PANTHER" id="PTHR31175">
    <property type="entry name" value="AUXIN-RESPONSIVE FAMILY PROTEIN"/>
    <property type="match status" value="1"/>
</dbReference>
<gene>
    <name evidence="2" type="ORF">RJ640_024947</name>
</gene>
<reference evidence="2" key="1">
    <citation type="submission" date="2022-12" db="EMBL/GenBank/DDBJ databases">
        <title>Draft genome assemblies for two species of Escallonia (Escalloniales).</title>
        <authorList>
            <person name="Chanderbali A."/>
            <person name="Dervinis C."/>
            <person name="Anghel I."/>
            <person name="Soltis D."/>
            <person name="Soltis P."/>
            <person name="Zapata F."/>
        </authorList>
    </citation>
    <scope>NUCLEOTIDE SEQUENCE</scope>
    <source>
        <strain evidence="2">UCBG92.1500</strain>
        <tissue evidence="2">Leaf</tissue>
    </source>
</reference>
<organism evidence="2 3">
    <name type="scientific">Escallonia rubra</name>
    <dbReference type="NCBI Taxonomy" id="112253"/>
    <lineage>
        <taxon>Eukaryota</taxon>
        <taxon>Viridiplantae</taxon>
        <taxon>Streptophyta</taxon>
        <taxon>Embryophyta</taxon>
        <taxon>Tracheophyta</taxon>
        <taxon>Spermatophyta</taxon>
        <taxon>Magnoliopsida</taxon>
        <taxon>eudicotyledons</taxon>
        <taxon>Gunneridae</taxon>
        <taxon>Pentapetalae</taxon>
        <taxon>asterids</taxon>
        <taxon>campanulids</taxon>
        <taxon>Escalloniales</taxon>
        <taxon>Escalloniaceae</taxon>
        <taxon>Escallonia</taxon>
    </lineage>
</organism>
<dbReference type="InterPro" id="IPR003676">
    <property type="entry name" value="SAUR_fam"/>
</dbReference>
<dbReference type="EMBL" id="JAVXUO010001450">
    <property type="protein sequence ID" value="KAK2982202.1"/>
    <property type="molecule type" value="Genomic_DNA"/>
</dbReference>
<sequence length="302" mass="33762">MEIIYSINNASHGNVIGPLPGSPNSSSDIFKSCLKTSLFRYTKVAKVLRFLTLSLSHTSLFQQDRMINTKKLARMVRKWQSFVAIRRKRISLPRNIKNVEESCSGTQLLADKGHFVVYSDDGRRFVIPLVYLNNEVLRQLLTISEEVFGLPGDGPITLPCDALLVEYIISLIQRRVSEHLEKALLTSVCGSRCTSSLSLHQGQSSQQLFYTSNCWLVCLWCKDAEDVQRLLQTDISKAFSTPSATPSRIKKIIYSIKDVSQGNVTGLSPGSPNSSSDIFKSCLKTSLFRYTKGITNRLPSSE</sequence>